<proteinExistence type="predicted"/>
<dbReference type="EMBL" id="MDYQ01000018">
    <property type="protein sequence ID" value="PRP87726.1"/>
    <property type="molecule type" value="Genomic_DNA"/>
</dbReference>
<feature type="transmembrane region" description="Helical" evidence="1">
    <location>
        <begin position="12"/>
        <end position="34"/>
    </location>
</feature>
<keyword evidence="1" id="KW-0472">Membrane</keyword>
<dbReference type="InParanoid" id="A0A2P6NUW5"/>
<gene>
    <name evidence="2" type="ORF">PROFUN_02426</name>
</gene>
<dbReference type="Proteomes" id="UP000241769">
    <property type="component" value="Unassembled WGS sequence"/>
</dbReference>
<evidence type="ECO:0000256" key="1">
    <source>
        <dbReference type="SAM" id="Phobius"/>
    </source>
</evidence>
<keyword evidence="3" id="KW-1185">Reference proteome</keyword>
<keyword evidence="1" id="KW-0812">Transmembrane</keyword>
<keyword evidence="1" id="KW-1133">Transmembrane helix</keyword>
<organism evidence="2 3">
    <name type="scientific">Planoprotostelium fungivorum</name>
    <dbReference type="NCBI Taxonomy" id="1890364"/>
    <lineage>
        <taxon>Eukaryota</taxon>
        <taxon>Amoebozoa</taxon>
        <taxon>Evosea</taxon>
        <taxon>Variosea</taxon>
        <taxon>Cavosteliida</taxon>
        <taxon>Cavosteliaceae</taxon>
        <taxon>Planoprotostelium</taxon>
    </lineage>
</organism>
<sequence length="324" mass="35714">MVQSCPDGGAVGYAISLKTSAILLLFGVLTLITLATRISSNVCYGWIISHLTLGGALNNPVRKQSEGGNSLWVLVRDHSRLVRVLQVDCDLRICRLRILLVKGSGYSQGTTLDSLEVLHTPWIILLRIEFTPFHQDLPTPPPVVIDSEQEYKVEAILDGLFEAPLQVERRGLVHTLSKLPIFVNPLPCYQETPLCLANVSMSRQRLCQNSLQDEAVSAGPYPYSSFWFYSTGACVTGHSSQSAAFSQMMGRDIKLKDPPSDPLRCIIPAETLLDGKYFCLGKKNSSVLFYITISRHRAKSLSMSLSPLSCNEDTNVPTLALDIC</sequence>
<reference evidence="2 3" key="1">
    <citation type="journal article" date="2018" name="Genome Biol. Evol.">
        <title>Multiple Roots of Fruiting Body Formation in Amoebozoa.</title>
        <authorList>
            <person name="Hillmann F."/>
            <person name="Forbes G."/>
            <person name="Novohradska S."/>
            <person name="Ferling I."/>
            <person name="Riege K."/>
            <person name="Groth M."/>
            <person name="Westermann M."/>
            <person name="Marz M."/>
            <person name="Spaller T."/>
            <person name="Winckler T."/>
            <person name="Schaap P."/>
            <person name="Glockner G."/>
        </authorList>
    </citation>
    <scope>NUCLEOTIDE SEQUENCE [LARGE SCALE GENOMIC DNA]</scope>
    <source>
        <strain evidence="2 3">Jena</strain>
    </source>
</reference>
<accession>A0A2P6NUW5</accession>
<comment type="caution">
    <text evidence="2">The sequence shown here is derived from an EMBL/GenBank/DDBJ whole genome shotgun (WGS) entry which is preliminary data.</text>
</comment>
<dbReference type="AlphaFoldDB" id="A0A2P6NUW5"/>
<protein>
    <submittedName>
        <fullName evidence="2">Uncharacterized protein</fullName>
    </submittedName>
</protein>
<evidence type="ECO:0000313" key="3">
    <source>
        <dbReference type="Proteomes" id="UP000241769"/>
    </source>
</evidence>
<name>A0A2P6NUW5_9EUKA</name>
<evidence type="ECO:0000313" key="2">
    <source>
        <dbReference type="EMBL" id="PRP87726.1"/>
    </source>
</evidence>